<dbReference type="Pfam" id="PF00270">
    <property type="entry name" value="DEAD"/>
    <property type="match status" value="1"/>
</dbReference>
<feature type="compositionally biased region" description="Basic and acidic residues" evidence="6">
    <location>
        <begin position="565"/>
        <end position="634"/>
    </location>
</feature>
<dbReference type="CDD" id="cd00268">
    <property type="entry name" value="DEADc"/>
    <property type="match status" value="1"/>
</dbReference>
<dbReference type="InterPro" id="IPR011545">
    <property type="entry name" value="DEAD/DEAH_box_helicase_dom"/>
</dbReference>
<dbReference type="CDD" id="cd18787">
    <property type="entry name" value="SF2_C_DEAD"/>
    <property type="match status" value="1"/>
</dbReference>
<dbReference type="Gene3D" id="3.40.50.300">
    <property type="entry name" value="P-loop containing nucleotide triphosphate hydrolases"/>
    <property type="match status" value="2"/>
</dbReference>
<dbReference type="InterPro" id="IPR044742">
    <property type="entry name" value="DEAD/DEAH_RhlB"/>
</dbReference>
<sequence>MPRNNFDDRDDSADFQMNDSAESRPLTFGELGVPGPLVRVLAADDKKTAFPIQADTLPDSLAGRDILGRGRTGSGKTLAFSIPLVTRLGSYDSLGEIAMEEFRKEIKRRKKASLEERRADDFLPHPRGLVLAPTRELSNQINDVLMPLAHTFGMNTTTVYGGVKYIHQIRDLKAGADIVVACPGRLEDLLRQQALTLSSVEVVVIDEADEMADMGFLPPVKRLLEQISPDAQHMLFSATLDHGVDEVVNTFLHDPKVHEVDSATTEPDLMTHHVFETTRGDKHELVRTLASGEGRRILFTRTKFQAKKLAKNLTQNGIPAAELHGNLNQNQRDRNLAAFDSGDVRVMVATDVAARGIDVGGVELVVQVEPPADPKSFVHRSGRTARAGKAGDVVTLVLPEQRREARRLLNQAGIKTKMIEVTHDSPEVLELVGDRAERVDGWSLDKSQPVGNPRKGKNRGAKNAAGDESGRSGRRKHNRNRDRAEQNVAETGFQHENAGGEFVAEGEPQRKHGDKASKKAVKKNRNRAERRAGMSNPEAERRDYLFEHGDDRRKGGRRGGYGKNRYGERQDDGRNEYGKNRYDDRRGGYRDDRRGGKFEGRDSGRSRRNDRYGKGGKFDKRDGAEYGRNDDFSGRKHGSSRRFDRTDPRDFERPRKPRRNERSHEDYGFSYDERSHDGRRQSMRNTRQGEGGKRIHRKNENRIVRDERSEGAKRHERRMIAKYGNTEGPNRRHSKKNRNNAPFRMKSGRR</sequence>
<keyword evidence="2 9" id="KW-0378">Hydrolase</keyword>
<evidence type="ECO:0000259" key="7">
    <source>
        <dbReference type="PROSITE" id="PS51192"/>
    </source>
</evidence>
<feature type="domain" description="Helicase ATP-binding" evidence="7">
    <location>
        <begin position="57"/>
        <end position="258"/>
    </location>
</feature>
<feature type="region of interest" description="Disordered" evidence="6">
    <location>
        <begin position="1"/>
        <end position="27"/>
    </location>
</feature>
<dbReference type="Proteomes" id="UP000345266">
    <property type="component" value="Unassembled WGS sequence"/>
</dbReference>
<dbReference type="GO" id="GO:0005829">
    <property type="term" value="C:cytosol"/>
    <property type="evidence" value="ECO:0007669"/>
    <property type="project" value="TreeGrafter"/>
</dbReference>
<dbReference type="EC" id="3.6.4.13" evidence="9"/>
<keyword evidence="1" id="KW-0547">Nucleotide-binding</keyword>
<evidence type="ECO:0000256" key="4">
    <source>
        <dbReference type="ARBA" id="ARBA00022840"/>
    </source>
</evidence>
<comment type="similarity">
    <text evidence="5">Belongs to the DEAD box helicase family.</text>
</comment>
<accession>A0A564VWI3</accession>
<evidence type="ECO:0000313" key="10">
    <source>
        <dbReference type="Proteomes" id="UP000345266"/>
    </source>
</evidence>
<organism evidence="9 10">
    <name type="scientific">Bifidobacterium longum subsp. infantis</name>
    <dbReference type="NCBI Taxonomy" id="1682"/>
    <lineage>
        <taxon>Bacteria</taxon>
        <taxon>Bacillati</taxon>
        <taxon>Actinomycetota</taxon>
        <taxon>Actinomycetes</taxon>
        <taxon>Bifidobacteriales</taxon>
        <taxon>Bifidobacteriaceae</taxon>
        <taxon>Bifidobacterium</taxon>
    </lineage>
</organism>
<evidence type="ECO:0000259" key="8">
    <source>
        <dbReference type="PROSITE" id="PS51194"/>
    </source>
</evidence>
<feature type="domain" description="Helicase C-terminal" evidence="8">
    <location>
        <begin position="281"/>
        <end position="430"/>
    </location>
</feature>
<dbReference type="SUPFAM" id="SSF52540">
    <property type="entry name" value="P-loop containing nucleoside triphosphate hydrolases"/>
    <property type="match status" value="1"/>
</dbReference>
<feature type="compositionally biased region" description="Basic and acidic residues" evidence="6">
    <location>
        <begin position="507"/>
        <end position="517"/>
    </location>
</feature>
<dbReference type="PROSITE" id="PS51192">
    <property type="entry name" value="HELICASE_ATP_BIND_1"/>
    <property type="match status" value="1"/>
</dbReference>
<proteinExistence type="inferred from homology"/>
<feature type="compositionally biased region" description="Basic and acidic residues" evidence="6">
    <location>
        <begin position="690"/>
        <end position="713"/>
    </location>
</feature>
<dbReference type="GO" id="GO:0016787">
    <property type="term" value="F:hydrolase activity"/>
    <property type="evidence" value="ECO:0007669"/>
    <property type="project" value="UniProtKB-KW"/>
</dbReference>
<dbReference type="GO" id="GO:0003676">
    <property type="term" value="F:nucleic acid binding"/>
    <property type="evidence" value="ECO:0007669"/>
    <property type="project" value="InterPro"/>
</dbReference>
<evidence type="ECO:0000256" key="1">
    <source>
        <dbReference type="ARBA" id="ARBA00022741"/>
    </source>
</evidence>
<dbReference type="GO" id="GO:0003724">
    <property type="term" value="F:RNA helicase activity"/>
    <property type="evidence" value="ECO:0007669"/>
    <property type="project" value="UniProtKB-EC"/>
</dbReference>
<dbReference type="SMART" id="SM00487">
    <property type="entry name" value="DEXDc"/>
    <property type="match status" value="1"/>
</dbReference>
<reference evidence="9 10" key="1">
    <citation type="submission" date="2019-07" db="EMBL/GenBank/DDBJ databases">
        <authorList>
            <person name="Hibberd C M."/>
            <person name="Gehrig L. J."/>
            <person name="Chang H.-W."/>
            <person name="Venkatesh S."/>
        </authorList>
    </citation>
    <scope>NUCLEOTIDE SEQUENCE [LARGE SCALE GENOMIC DNA]</scope>
    <source>
        <strain evidence="9">Bifidobacterium_longum_subsp_infantis_JG_Bg463</strain>
    </source>
</reference>
<keyword evidence="3 9" id="KW-0347">Helicase</keyword>
<feature type="compositionally biased region" description="Basic and acidic residues" evidence="6">
    <location>
        <begin position="526"/>
        <end position="553"/>
    </location>
</feature>
<evidence type="ECO:0000256" key="5">
    <source>
        <dbReference type="ARBA" id="ARBA00038437"/>
    </source>
</evidence>
<keyword evidence="4" id="KW-0067">ATP-binding</keyword>
<dbReference type="RefSeq" id="WP_144098521.1">
    <property type="nucleotide sequence ID" value="NZ_CABHND010000001.1"/>
</dbReference>
<protein>
    <submittedName>
        <fullName evidence="9">ATP-dependent RNA helicase RhlE</fullName>
        <ecNumber evidence="9">3.6.4.13</ecNumber>
    </submittedName>
</protein>
<evidence type="ECO:0000256" key="3">
    <source>
        <dbReference type="ARBA" id="ARBA00022806"/>
    </source>
</evidence>
<dbReference type="EMBL" id="CABHNT010000046">
    <property type="protein sequence ID" value="VUX36627.1"/>
    <property type="molecule type" value="Genomic_DNA"/>
</dbReference>
<dbReference type="PANTHER" id="PTHR47959">
    <property type="entry name" value="ATP-DEPENDENT RNA HELICASE RHLE-RELATED"/>
    <property type="match status" value="1"/>
</dbReference>
<name>A0A564VWI3_BIFLI</name>
<evidence type="ECO:0000256" key="6">
    <source>
        <dbReference type="SAM" id="MobiDB-lite"/>
    </source>
</evidence>
<evidence type="ECO:0000256" key="2">
    <source>
        <dbReference type="ARBA" id="ARBA00022801"/>
    </source>
</evidence>
<dbReference type="InterPro" id="IPR050079">
    <property type="entry name" value="DEAD_box_RNA_helicase"/>
</dbReference>
<dbReference type="InterPro" id="IPR014001">
    <property type="entry name" value="Helicase_ATP-bd"/>
</dbReference>
<feature type="compositionally biased region" description="Basic and acidic residues" evidence="6">
    <location>
        <begin position="641"/>
        <end position="680"/>
    </location>
</feature>
<evidence type="ECO:0000313" key="9">
    <source>
        <dbReference type="EMBL" id="VUX36627.1"/>
    </source>
</evidence>
<dbReference type="GO" id="GO:0005524">
    <property type="term" value="F:ATP binding"/>
    <property type="evidence" value="ECO:0007669"/>
    <property type="project" value="UniProtKB-KW"/>
</dbReference>
<dbReference type="PROSITE" id="PS51194">
    <property type="entry name" value="HELICASE_CTER"/>
    <property type="match status" value="1"/>
</dbReference>
<dbReference type="Pfam" id="PF00271">
    <property type="entry name" value="Helicase_C"/>
    <property type="match status" value="1"/>
</dbReference>
<dbReference type="InterPro" id="IPR001650">
    <property type="entry name" value="Helicase_C-like"/>
</dbReference>
<feature type="region of interest" description="Disordered" evidence="6">
    <location>
        <begin position="440"/>
        <end position="750"/>
    </location>
</feature>
<dbReference type="AlphaFoldDB" id="A0A564VWI3"/>
<dbReference type="InterPro" id="IPR027417">
    <property type="entry name" value="P-loop_NTPase"/>
</dbReference>
<gene>
    <name evidence="9" type="primary">rhlE</name>
    <name evidence="9" type="ORF">BLJG463_01932</name>
</gene>
<dbReference type="PANTHER" id="PTHR47959:SF13">
    <property type="entry name" value="ATP-DEPENDENT RNA HELICASE RHLE"/>
    <property type="match status" value="1"/>
</dbReference>
<dbReference type="SMART" id="SM00490">
    <property type="entry name" value="HELICc"/>
    <property type="match status" value="1"/>
</dbReference>